<dbReference type="InterPro" id="IPR018181">
    <property type="entry name" value="Heat_shock_70_CS"/>
</dbReference>
<organism evidence="4 5">
    <name type="scientific">Areca palm velarivirus 1</name>
    <dbReference type="NCBI Taxonomy" id="1654603"/>
    <lineage>
        <taxon>Viruses</taxon>
        <taxon>Riboviria</taxon>
        <taxon>Orthornavirae</taxon>
        <taxon>Kitrinoviricota</taxon>
        <taxon>Alsuviricetes</taxon>
        <taxon>Martellivirales</taxon>
        <taxon>Closteroviridae</taxon>
        <taxon>Velarivirus</taxon>
        <taxon>Velarivirus arecae</taxon>
    </lineage>
</organism>
<dbReference type="InterPro" id="IPR029047">
    <property type="entry name" value="HSP70_peptide-bd_sf"/>
</dbReference>
<dbReference type="RefSeq" id="YP_009140434.1">
    <property type="nucleotide sequence ID" value="NC_027121.1"/>
</dbReference>
<dbReference type="GO" id="GO:0005524">
    <property type="term" value="F:ATP binding"/>
    <property type="evidence" value="ECO:0007669"/>
    <property type="project" value="UniProtKB-KW"/>
</dbReference>
<sequence length="546" mass="60933">MVLAGLDFGTTYSSIASVSREESLVLSLNGTPYIPTILAIVDNNKILVGEGAKTVKNYSNNYSLFYDLKRWVGVTALNFDVLKAKLSPKYQCTFKKGDCYIVGEGNGNFEASVKTLICEYIRTLIYLFQETFNVVVNAINVSVPADYTSLKRKYMKSILLQLGVPLNRIINEPSAAALYSIFSAPEVGTTIVYDFGGGTFDSSIIQKKGKIVSIVDTKGDLFLGGRDIDKSLATLIHSKTNTEFDFTILSLIKEEINNLNKFSFTFVDKDHKPVSFTITPQEYRAILQPFIDRSLKILKDLIEVNNLTTFSINMVGGSSLLNEIYNAVNRFGQSKGAKVYRDDNLRLAVALGCACLFSLESDPEFTYIDVNSQPLYDIGLYHIPEIVVRKPMPVPYTHVVSHDNSLIYKTGICVLEGDAPWFLEADPLVNTSISTDIVSKAGEGFEVHYIYAVDGTISIEVKSKDHKVVKQLQNQLEQSFEFKELELERVQYGNVTEIVTMLDIIKHHPSGQDFASIDLNFPNLALKYVNDHGGISRLDEILRDIL</sequence>
<keyword evidence="4" id="KW-0346">Stress response</keyword>
<reference evidence="4 5" key="1">
    <citation type="submission" date="2015-04" db="EMBL/GenBank/DDBJ databases">
        <title>Complete genome sequence of a novel Velarivirus infecting areca palm in China.</title>
        <authorList>
            <person name="Yu H."/>
        </authorList>
    </citation>
    <scope>NUCLEOTIDE SEQUENCE [LARGE SCALE GENOMIC DNA]</scope>
    <source>
        <strain evidence="4">APV1_HN</strain>
    </source>
</reference>
<dbReference type="InterPro" id="IPR013126">
    <property type="entry name" value="Hsp_70_fam"/>
</dbReference>
<name>A0A0G2UMJ8_9CLOS</name>
<keyword evidence="2 3" id="KW-0067">ATP-binding</keyword>
<protein>
    <submittedName>
        <fullName evidence="4">Heat shock protein 70</fullName>
    </submittedName>
</protein>
<keyword evidence="1 3" id="KW-0547">Nucleotide-binding</keyword>
<evidence type="ECO:0000256" key="1">
    <source>
        <dbReference type="ARBA" id="ARBA00022741"/>
    </source>
</evidence>
<dbReference type="SUPFAM" id="SSF100920">
    <property type="entry name" value="Heat shock protein 70kD (HSP70), peptide-binding domain"/>
    <property type="match status" value="1"/>
</dbReference>
<dbReference type="EMBL" id="KR349464">
    <property type="protein sequence ID" value="AKI28607.1"/>
    <property type="molecule type" value="Genomic_RNA"/>
</dbReference>
<evidence type="ECO:0000256" key="3">
    <source>
        <dbReference type="RuleBase" id="RU003322"/>
    </source>
</evidence>
<dbReference type="GeneID" id="24403525"/>
<evidence type="ECO:0000256" key="2">
    <source>
        <dbReference type="ARBA" id="ARBA00022840"/>
    </source>
</evidence>
<evidence type="ECO:0000313" key="4">
    <source>
        <dbReference type="EMBL" id="AKI28607.1"/>
    </source>
</evidence>
<dbReference type="GO" id="GO:0140662">
    <property type="term" value="F:ATP-dependent protein folding chaperone"/>
    <property type="evidence" value="ECO:0007669"/>
    <property type="project" value="InterPro"/>
</dbReference>
<dbReference type="PANTHER" id="PTHR19375">
    <property type="entry name" value="HEAT SHOCK PROTEIN 70KDA"/>
    <property type="match status" value="1"/>
</dbReference>
<dbReference type="PROSITE" id="PS00329">
    <property type="entry name" value="HSP70_2"/>
    <property type="match status" value="1"/>
</dbReference>
<dbReference type="Pfam" id="PF00012">
    <property type="entry name" value="HSP70"/>
    <property type="match status" value="1"/>
</dbReference>
<accession>A0A0G2UMJ8</accession>
<comment type="similarity">
    <text evidence="3">Belongs to the heat shock protein 70 family.</text>
</comment>
<dbReference type="KEGG" id="vg:24403525"/>
<dbReference type="Gene3D" id="3.90.640.10">
    <property type="entry name" value="Actin, Chain A, domain 4"/>
    <property type="match status" value="1"/>
</dbReference>
<dbReference type="InterPro" id="IPR043129">
    <property type="entry name" value="ATPase_NBD"/>
</dbReference>
<keyword evidence="5" id="KW-1185">Reference proteome</keyword>
<dbReference type="SUPFAM" id="SSF53067">
    <property type="entry name" value="Actin-like ATPase domain"/>
    <property type="match status" value="2"/>
</dbReference>
<dbReference type="OrthoDB" id="5915at10239"/>
<dbReference type="Gene3D" id="3.30.420.40">
    <property type="match status" value="2"/>
</dbReference>
<dbReference type="Proteomes" id="UP000201382">
    <property type="component" value="Segment"/>
</dbReference>
<proteinExistence type="inferred from homology"/>
<evidence type="ECO:0000313" key="5">
    <source>
        <dbReference type="Proteomes" id="UP000201382"/>
    </source>
</evidence>